<name>A0A0F4YMZ8_RASE3</name>
<dbReference type="Proteomes" id="UP000053958">
    <property type="component" value="Unassembled WGS sequence"/>
</dbReference>
<dbReference type="EMBL" id="LASV01000369">
    <property type="protein sequence ID" value="KKA19211.1"/>
    <property type="molecule type" value="Genomic_DNA"/>
</dbReference>
<evidence type="ECO:0000313" key="4">
    <source>
        <dbReference type="Proteomes" id="UP000053958"/>
    </source>
</evidence>
<protein>
    <submittedName>
        <fullName evidence="3">Uncharacterized protein</fullName>
    </submittedName>
</protein>
<accession>A0A0F4YMZ8</accession>
<evidence type="ECO:0000256" key="2">
    <source>
        <dbReference type="SAM" id="SignalP"/>
    </source>
</evidence>
<evidence type="ECO:0000313" key="3">
    <source>
        <dbReference type="EMBL" id="KKA19211.1"/>
    </source>
</evidence>
<dbReference type="AlphaFoldDB" id="A0A0F4YMZ8"/>
<evidence type="ECO:0000256" key="1">
    <source>
        <dbReference type="SAM" id="MobiDB-lite"/>
    </source>
</evidence>
<reference evidence="3 4" key="1">
    <citation type="submission" date="2015-04" db="EMBL/GenBank/DDBJ databases">
        <authorList>
            <person name="Heijne W.H."/>
            <person name="Fedorova N.D."/>
            <person name="Nierman W.C."/>
            <person name="Vollebregt A.W."/>
            <person name="Zhao Z."/>
            <person name="Wu L."/>
            <person name="Kumar M."/>
            <person name="Stam H."/>
            <person name="van den Berg M.A."/>
            <person name="Pel H.J."/>
        </authorList>
    </citation>
    <scope>NUCLEOTIDE SEQUENCE [LARGE SCALE GENOMIC DNA]</scope>
    <source>
        <strain evidence="3 4">CBS 393.64</strain>
    </source>
</reference>
<organism evidence="3 4">
    <name type="scientific">Rasamsonia emersonii (strain ATCC 16479 / CBS 393.64 / IMI 116815)</name>
    <dbReference type="NCBI Taxonomy" id="1408163"/>
    <lineage>
        <taxon>Eukaryota</taxon>
        <taxon>Fungi</taxon>
        <taxon>Dikarya</taxon>
        <taxon>Ascomycota</taxon>
        <taxon>Pezizomycotina</taxon>
        <taxon>Eurotiomycetes</taxon>
        <taxon>Eurotiomycetidae</taxon>
        <taxon>Eurotiales</taxon>
        <taxon>Trichocomaceae</taxon>
        <taxon>Rasamsonia</taxon>
    </lineage>
</organism>
<feature type="compositionally biased region" description="Basic and acidic residues" evidence="1">
    <location>
        <begin position="176"/>
        <end position="223"/>
    </location>
</feature>
<dbReference type="RefSeq" id="XP_013325823.1">
    <property type="nucleotide sequence ID" value="XM_013470369.1"/>
</dbReference>
<feature type="chain" id="PRO_5002481708" evidence="2">
    <location>
        <begin position="18"/>
        <end position="303"/>
    </location>
</feature>
<feature type="region of interest" description="Disordered" evidence="1">
    <location>
        <begin position="176"/>
        <end position="230"/>
    </location>
</feature>
<feature type="signal peptide" evidence="2">
    <location>
        <begin position="1"/>
        <end position="17"/>
    </location>
</feature>
<gene>
    <name evidence="3" type="ORF">T310_6822</name>
</gene>
<sequence length="303" mass="32154">MAPVRNVLLLMLSAAMAAPISPSPVDEEKARIHDMTEAEKAAIILTRQSQPSLVDVAHNRHKSEPMQKASPPTIIVNSGDVASAAEADALHPPQKPHEGLSGSSLLGALAGQAEHGPLGNSVDDKASRLADEYIEKVKGDLHARQLLPGDIIGKVPGVVSDVANAYIDGIKSKLQSRDEMQTPGEEHHSGNAAKDHDSKGHDSKDHDSKDHDHDHDTQSHDPHSPTTGLKPAQAIDAVHLATDIEDWVRGGLTGAHELERRQGLSGSDLPGILMGIAADPKKKLGDLTKGINFGGKRVDLLPH</sequence>
<keyword evidence="4" id="KW-1185">Reference proteome</keyword>
<comment type="caution">
    <text evidence="3">The sequence shown here is derived from an EMBL/GenBank/DDBJ whole genome shotgun (WGS) entry which is preliminary data.</text>
</comment>
<proteinExistence type="predicted"/>
<dbReference type="GeneID" id="25319104"/>
<keyword evidence="2" id="KW-0732">Signal</keyword>